<gene>
    <name evidence="1" type="ORF">WG66_5454</name>
</gene>
<sequence>MPGNIDTRMDMYLCHSFIIS</sequence>
<evidence type="ECO:0000313" key="1">
    <source>
        <dbReference type="EMBL" id="KTB41966.1"/>
    </source>
</evidence>
<name>A0A0W0G0C1_MONRR</name>
<evidence type="ECO:0000313" key="2">
    <source>
        <dbReference type="Proteomes" id="UP000054988"/>
    </source>
</evidence>
<comment type="caution">
    <text evidence="1">The sequence shown here is derived from an EMBL/GenBank/DDBJ whole genome shotgun (WGS) entry which is preliminary data.</text>
</comment>
<proteinExistence type="predicted"/>
<accession>A0A0W0G0C1</accession>
<dbReference type="AlphaFoldDB" id="A0A0W0G0C1"/>
<organism evidence="1 2">
    <name type="scientific">Moniliophthora roreri</name>
    <name type="common">Frosty pod rot fungus</name>
    <name type="synonym">Monilia roreri</name>
    <dbReference type="NCBI Taxonomy" id="221103"/>
    <lineage>
        <taxon>Eukaryota</taxon>
        <taxon>Fungi</taxon>
        <taxon>Dikarya</taxon>
        <taxon>Basidiomycota</taxon>
        <taxon>Agaricomycotina</taxon>
        <taxon>Agaricomycetes</taxon>
        <taxon>Agaricomycetidae</taxon>
        <taxon>Agaricales</taxon>
        <taxon>Marasmiineae</taxon>
        <taxon>Marasmiaceae</taxon>
        <taxon>Moniliophthora</taxon>
    </lineage>
</organism>
<reference evidence="1 2" key="1">
    <citation type="submission" date="2015-12" db="EMBL/GenBank/DDBJ databases">
        <title>Draft genome sequence of Moniliophthora roreri, the causal agent of frosty pod rot of cacao.</title>
        <authorList>
            <person name="Aime M.C."/>
            <person name="Diaz-Valderrama J.R."/>
            <person name="Kijpornyongpan T."/>
            <person name="Phillips-Mora W."/>
        </authorList>
    </citation>
    <scope>NUCLEOTIDE SEQUENCE [LARGE SCALE GENOMIC DNA]</scope>
    <source>
        <strain evidence="1 2">MCA 2952</strain>
    </source>
</reference>
<dbReference type="Proteomes" id="UP000054988">
    <property type="component" value="Unassembled WGS sequence"/>
</dbReference>
<dbReference type="EMBL" id="LATX01001403">
    <property type="protein sequence ID" value="KTB41966.1"/>
    <property type="molecule type" value="Genomic_DNA"/>
</dbReference>
<protein>
    <submittedName>
        <fullName evidence="1">Uncharacterized protein</fullName>
    </submittedName>
</protein>